<accession>A0ABN3XS64</accession>
<comment type="caution">
    <text evidence="2">The sequence shown here is derived from an EMBL/GenBank/DDBJ whole genome shotgun (WGS) entry which is preliminary data.</text>
</comment>
<keyword evidence="3" id="KW-1185">Reference proteome</keyword>
<dbReference type="RefSeq" id="WP_344889051.1">
    <property type="nucleotide sequence ID" value="NZ_BAAAWD010000006.1"/>
</dbReference>
<reference evidence="2 3" key="1">
    <citation type="journal article" date="2019" name="Int. J. Syst. Evol. Microbiol.">
        <title>The Global Catalogue of Microorganisms (GCM) 10K type strain sequencing project: providing services to taxonomists for standard genome sequencing and annotation.</title>
        <authorList>
            <consortium name="The Broad Institute Genomics Platform"/>
            <consortium name="The Broad Institute Genome Sequencing Center for Infectious Disease"/>
            <person name="Wu L."/>
            <person name="Ma J."/>
        </authorList>
    </citation>
    <scope>NUCLEOTIDE SEQUENCE [LARGE SCALE GENOMIC DNA]</scope>
    <source>
        <strain evidence="2 3">JCM 3106</strain>
    </source>
</reference>
<gene>
    <name evidence="2" type="ORF">GCM10017559_10260</name>
</gene>
<evidence type="ECO:0000313" key="2">
    <source>
        <dbReference type="EMBL" id="GAA2992050.1"/>
    </source>
</evidence>
<name>A0ABN3XS64_9ACTN</name>
<feature type="compositionally biased region" description="Basic and acidic residues" evidence="1">
    <location>
        <begin position="109"/>
        <end position="125"/>
    </location>
</feature>
<organism evidence="2 3">
    <name type="scientific">Streptosporangium longisporum</name>
    <dbReference type="NCBI Taxonomy" id="46187"/>
    <lineage>
        <taxon>Bacteria</taxon>
        <taxon>Bacillati</taxon>
        <taxon>Actinomycetota</taxon>
        <taxon>Actinomycetes</taxon>
        <taxon>Streptosporangiales</taxon>
        <taxon>Streptosporangiaceae</taxon>
        <taxon>Streptosporangium</taxon>
    </lineage>
</organism>
<protein>
    <recommendedName>
        <fullName evidence="4">RNA polymerase subunit sigma-70</fullName>
    </recommendedName>
</protein>
<dbReference type="EMBL" id="BAAAWD010000006">
    <property type="protein sequence ID" value="GAA2992050.1"/>
    <property type="molecule type" value="Genomic_DNA"/>
</dbReference>
<sequence length="145" mass="15450">MTTPDDLEQRFTLLGAATRYDTLRTRDALATPPEEGDEDDDVAGVADAAPLTRGEALEALALSEVIARKATYGRQLSVRSARRAGASWSQIGAALGTSKQAAWEAHNRWIDEQARPESPGHHGWDEDAVADARALAGEPDGQDGA</sequence>
<proteinExistence type="predicted"/>
<evidence type="ECO:0000313" key="3">
    <source>
        <dbReference type="Proteomes" id="UP001499930"/>
    </source>
</evidence>
<feature type="region of interest" description="Disordered" evidence="1">
    <location>
        <begin position="109"/>
        <end position="145"/>
    </location>
</feature>
<evidence type="ECO:0000256" key="1">
    <source>
        <dbReference type="SAM" id="MobiDB-lite"/>
    </source>
</evidence>
<dbReference type="Proteomes" id="UP001499930">
    <property type="component" value="Unassembled WGS sequence"/>
</dbReference>
<evidence type="ECO:0008006" key="4">
    <source>
        <dbReference type="Google" id="ProtNLM"/>
    </source>
</evidence>